<evidence type="ECO:0000313" key="3">
    <source>
        <dbReference type="Proteomes" id="UP000006377"/>
    </source>
</evidence>
<keyword evidence="1" id="KW-1133">Transmembrane helix</keyword>
<feature type="transmembrane region" description="Helical" evidence="1">
    <location>
        <begin position="56"/>
        <end position="76"/>
    </location>
</feature>
<dbReference type="eggNOG" id="COG5349">
    <property type="taxonomic scope" value="Bacteria"/>
</dbReference>
<protein>
    <recommendedName>
        <fullName evidence="4">DUF983 domain-containing protein</fullName>
    </recommendedName>
</protein>
<dbReference type="KEGG" id="pla:Plav_0674"/>
<organism evidence="2 3">
    <name type="scientific">Parvibaculum lavamentivorans (strain DS-1 / DSM 13023 / NCIMB 13966)</name>
    <dbReference type="NCBI Taxonomy" id="402881"/>
    <lineage>
        <taxon>Bacteria</taxon>
        <taxon>Pseudomonadati</taxon>
        <taxon>Pseudomonadota</taxon>
        <taxon>Alphaproteobacteria</taxon>
        <taxon>Hyphomicrobiales</taxon>
        <taxon>Parvibaculaceae</taxon>
        <taxon>Parvibaculum</taxon>
    </lineage>
</organism>
<gene>
    <name evidence="2" type="ordered locus">Plav_0674</name>
</gene>
<reference evidence="2 3" key="1">
    <citation type="journal article" date="2011" name="Stand. Genomic Sci.">
        <title>Complete genome sequence of Parvibaculum lavamentivorans type strain (DS-1(T)).</title>
        <authorList>
            <person name="Schleheck D."/>
            <person name="Weiss M."/>
            <person name="Pitluck S."/>
            <person name="Bruce D."/>
            <person name="Land M.L."/>
            <person name="Han S."/>
            <person name="Saunders E."/>
            <person name="Tapia R."/>
            <person name="Detter C."/>
            <person name="Brettin T."/>
            <person name="Han J."/>
            <person name="Woyke T."/>
            <person name="Goodwin L."/>
            <person name="Pennacchio L."/>
            <person name="Nolan M."/>
            <person name="Cook A.M."/>
            <person name="Kjelleberg S."/>
            <person name="Thomas T."/>
        </authorList>
    </citation>
    <scope>NUCLEOTIDE SEQUENCE [LARGE SCALE GENOMIC DNA]</scope>
    <source>
        <strain evidence="3">DS-1 / DSM 13023 / NCIMB 13966</strain>
    </source>
</reference>
<dbReference type="Pfam" id="PF06170">
    <property type="entry name" value="DUF983"/>
    <property type="match status" value="1"/>
</dbReference>
<name>A7HQW4_PARL1</name>
<evidence type="ECO:0000256" key="1">
    <source>
        <dbReference type="SAM" id="Phobius"/>
    </source>
</evidence>
<keyword evidence="1" id="KW-0472">Membrane</keyword>
<keyword evidence="3" id="KW-1185">Reference proteome</keyword>
<dbReference type="AlphaFoldDB" id="A7HQW4"/>
<keyword evidence="1" id="KW-0812">Transmembrane</keyword>
<accession>A7HQW4</accession>
<dbReference type="InterPro" id="IPR009325">
    <property type="entry name" value="DUF983"/>
</dbReference>
<evidence type="ECO:0000313" key="2">
    <source>
        <dbReference type="EMBL" id="ABS62297.1"/>
    </source>
</evidence>
<evidence type="ECO:0008006" key="4">
    <source>
        <dbReference type="Google" id="ProtNLM"/>
    </source>
</evidence>
<dbReference type="Proteomes" id="UP000006377">
    <property type="component" value="Chromosome"/>
</dbReference>
<proteinExistence type="predicted"/>
<dbReference type="EMBL" id="CP000774">
    <property type="protein sequence ID" value="ABS62297.1"/>
    <property type="molecule type" value="Genomic_DNA"/>
</dbReference>
<sequence length="128" mass="14121">MTDNPKRMPSSIEAGLRACCPRCGKGRLYDGFLTLAPACPECGLDYGFADAGDGPAVFIMMIAGFIIVGLVLWVEFTWSPPYWVHAVLWIPLTLALTVGLLRPLKGWLVAQQFRHRAEEGRLEGGRDE</sequence>
<dbReference type="HOGENOM" id="CLU_133751_0_0_5"/>
<dbReference type="STRING" id="402881.Plav_0674"/>
<feature type="transmembrane region" description="Helical" evidence="1">
    <location>
        <begin position="82"/>
        <end position="101"/>
    </location>
</feature>